<reference evidence="1 2" key="1">
    <citation type="submission" date="2014-04" db="EMBL/GenBank/DDBJ databases">
        <authorList>
            <consortium name="DOE Joint Genome Institute"/>
            <person name="Kuo A."/>
            <person name="Kohler A."/>
            <person name="Costa M.D."/>
            <person name="Nagy L.G."/>
            <person name="Floudas D."/>
            <person name="Copeland A."/>
            <person name="Barry K.W."/>
            <person name="Cichocki N."/>
            <person name="Veneault-Fourrey C."/>
            <person name="LaButti K."/>
            <person name="Lindquist E.A."/>
            <person name="Lipzen A."/>
            <person name="Lundell T."/>
            <person name="Morin E."/>
            <person name="Murat C."/>
            <person name="Sun H."/>
            <person name="Tunlid A."/>
            <person name="Henrissat B."/>
            <person name="Grigoriev I.V."/>
            <person name="Hibbett D.S."/>
            <person name="Martin F."/>
            <person name="Nordberg H.P."/>
            <person name="Cantor M.N."/>
            <person name="Hua S.X."/>
        </authorList>
    </citation>
    <scope>NUCLEOTIDE SEQUENCE [LARGE SCALE GENOMIC DNA]</scope>
    <source>
        <strain evidence="1 2">441</strain>
    </source>
</reference>
<gene>
    <name evidence="1" type="ORF">PISMIDRAFT_686985</name>
</gene>
<dbReference type="Proteomes" id="UP000054018">
    <property type="component" value="Unassembled WGS sequence"/>
</dbReference>
<accession>A0A0C9XTU0</accession>
<evidence type="ECO:0000313" key="1">
    <source>
        <dbReference type="EMBL" id="KIK15785.1"/>
    </source>
</evidence>
<sequence>MEIPTFVVAIATPTSALTSSSPRPSSSPISYSTQALSLLLPTSRTCYRGTEGSVERS</sequence>
<dbReference type="EMBL" id="KN833878">
    <property type="protein sequence ID" value="KIK15785.1"/>
    <property type="molecule type" value="Genomic_DNA"/>
</dbReference>
<name>A0A0C9XTU0_9AGAM</name>
<reference evidence="2" key="2">
    <citation type="submission" date="2015-01" db="EMBL/GenBank/DDBJ databases">
        <title>Evolutionary Origins and Diversification of the Mycorrhizal Mutualists.</title>
        <authorList>
            <consortium name="DOE Joint Genome Institute"/>
            <consortium name="Mycorrhizal Genomics Consortium"/>
            <person name="Kohler A."/>
            <person name="Kuo A."/>
            <person name="Nagy L.G."/>
            <person name="Floudas D."/>
            <person name="Copeland A."/>
            <person name="Barry K.W."/>
            <person name="Cichocki N."/>
            <person name="Veneault-Fourrey C."/>
            <person name="LaButti K."/>
            <person name="Lindquist E.A."/>
            <person name="Lipzen A."/>
            <person name="Lundell T."/>
            <person name="Morin E."/>
            <person name="Murat C."/>
            <person name="Riley R."/>
            <person name="Ohm R."/>
            <person name="Sun H."/>
            <person name="Tunlid A."/>
            <person name="Henrissat B."/>
            <person name="Grigoriev I.V."/>
            <person name="Hibbett D.S."/>
            <person name="Martin F."/>
        </authorList>
    </citation>
    <scope>NUCLEOTIDE SEQUENCE [LARGE SCALE GENOMIC DNA]</scope>
    <source>
        <strain evidence="2">441</strain>
    </source>
</reference>
<dbReference type="AlphaFoldDB" id="A0A0C9XTU0"/>
<dbReference type="HOGENOM" id="CLU_2997313_0_0_1"/>
<keyword evidence="2" id="KW-1185">Reference proteome</keyword>
<organism evidence="1 2">
    <name type="scientific">Pisolithus microcarpus 441</name>
    <dbReference type="NCBI Taxonomy" id="765257"/>
    <lineage>
        <taxon>Eukaryota</taxon>
        <taxon>Fungi</taxon>
        <taxon>Dikarya</taxon>
        <taxon>Basidiomycota</taxon>
        <taxon>Agaricomycotina</taxon>
        <taxon>Agaricomycetes</taxon>
        <taxon>Agaricomycetidae</taxon>
        <taxon>Boletales</taxon>
        <taxon>Sclerodermatineae</taxon>
        <taxon>Pisolithaceae</taxon>
        <taxon>Pisolithus</taxon>
    </lineage>
</organism>
<evidence type="ECO:0000313" key="2">
    <source>
        <dbReference type="Proteomes" id="UP000054018"/>
    </source>
</evidence>
<proteinExistence type="predicted"/>
<protein>
    <submittedName>
        <fullName evidence="1">Uncharacterized protein</fullName>
    </submittedName>
</protein>